<proteinExistence type="predicted"/>
<organism evidence="2 3">
    <name type="scientific">Candidatus Staskawiczbacteria bacterium RIFCSPLOWO2_01_FULL_33_9</name>
    <dbReference type="NCBI Taxonomy" id="1802211"/>
    <lineage>
        <taxon>Bacteria</taxon>
        <taxon>Candidatus Staskawicziibacteriota</taxon>
    </lineage>
</organism>
<feature type="transmembrane region" description="Helical" evidence="1">
    <location>
        <begin position="27"/>
        <end position="45"/>
    </location>
</feature>
<evidence type="ECO:0000313" key="2">
    <source>
        <dbReference type="EMBL" id="OGZ70098.1"/>
    </source>
</evidence>
<sequence length="144" mass="15118">MLERLGIYFFFVSCIIKQITQFMDKKYFFIIVFIVSLTIINPIVVVGQGEPVTVTIGNPLVGVNNLCDLLTKITSAVAGLVGAVSVIMIIVAGIMYLLSAGSPEKTGAAKKAFFYAIIGMVVALSAVAIVAEIKIIISAAGGGC</sequence>
<name>A0A1G2I7S9_9BACT</name>
<protein>
    <recommendedName>
        <fullName evidence="4">TrbC/VIRB2 family protein</fullName>
    </recommendedName>
</protein>
<feature type="transmembrane region" description="Helical" evidence="1">
    <location>
        <begin position="112"/>
        <end position="131"/>
    </location>
</feature>
<evidence type="ECO:0000313" key="3">
    <source>
        <dbReference type="Proteomes" id="UP000176308"/>
    </source>
</evidence>
<dbReference type="Proteomes" id="UP000176308">
    <property type="component" value="Unassembled WGS sequence"/>
</dbReference>
<keyword evidence="1" id="KW-1133">Transmembrane helix</keyword>
<keyword evidence="1" id="KW-0812">Transmembrane</keyword>
<accession>A0A1G2I7S9</accession>
<dbReference type="EMBL" id="MHOX01000036">
    <property type="protein sequence ID" value="OGZ70098.1"/>
    <property type="molecule type" value="Genomic_DNA"/>
</dbReference>
<gene>
    <name evidence="2" type="ORF">A2904_00360</name>
</gene>
<reference evidence="2 3" key="1">
    <citation type="journal article" date="2016" name="Nat. Commun.">
        <title>Thousands of microbial genomes shed light on interconnected biogeochemical processes in an aquifer system.</title>
        <authorList>
            <person name="Anantharaman K."/>
            <person name="Brown C.T."/>
            <person name="Hug L.A."/>
            <person name="Sharon I."/>
            <person name="Castelle C.J."/>
            <person name="Probst A.J."/>
            <person name="Thomas B.C."/>
            <person name="Singh A."/>
            <person name="Wilkins M.J."/>
            <person name="Karaoz U."/>
            <person name="Brodie E.L."/>
            <person name="Williams K.H."/>
            <person name="Hubbard S.S."/>
            <person name="Banfield J.F."/>
        </authorList>
    </citation>
    <scope>NUCLEOTIDE SEQUENCE [LARGE SCALE GENOMIC DNA]</scope>
</reference>
<evidence type="ECO:0008006" key="4">
    <source>
        <dbReference type="Google" id="ProtNLM"/>
    </source>
</evidence>
<evidence type="ECO:0000256" key="1">
    <source>
        <dbReference type="SAM" id="Phobius"/>
    </source>
</evidence>
<dbReference type="AlphaFoldDB" id="A0A1G2I7S9"/>
<keyword evidence="1" id="KW-0472">Membrane</keyword>
<dbReference type="InterPro" id="IPR043993">
    <property type="entry name" value="T4SS_pilin"/>
</dbReference>
<dbReference type="Pfam" id="PF18895">
    <property type="entry name" value="T4SS_pilin"/>
    <property type="match status" value="1"/>
</dbReference>
<feature type="transmembrane region" description="Helical" evidence="1">
    <location>
        <begin position="76"/>
        <end position="100"/>
    </location>
</feature>
<comment type="caution">
    <text evidence="2">The sequence shown here is derived from an EMBL/GenBank/DDBJ whole genome shotgun (WGS) entry which is preliminary data.</text>
</comment>